<name>A0A9P8TFA3_9ASCO</name>
<gene>
    <name evidence="1" type="ORF">OGATHE_000922</name>
</gene>
<organism evidence="1 2">
    <name type="scientific">Ogataea polymorpha</name>
    <dbReference type="NCBI Taxonomy" id="460523"/>
    <lineage>
        <taxon>Eukaryota</taxon>
        <taxon>Fungi</taxon>
        <taxon>Dikarya</taxon>
        <taxon>Ascomycota</taxon>
        <taxon>Saccharomycotina</taxon>
        <taxon>Pichiomycetes</taxon>
        <taxon>Pichiales</taxon>
        <taxon>Pichiaceae</taxon>
        <taxon>Ogataea</taxon>
    </lineage>
</organism>
<proteinExistence type="predicted"/>
<dbReference type="EMBL" id="JAEUBD010000108">
    <property type="protein sequence ID" value="KAH3677448.1"/>
    <property type="molecule type" value="Genomic_DNA"/>
</dbReference>
<keyword evidence="2" id="KW-1185">Reference proteome</keyword>
<sequence>MSVLVLDLLNLGSEAPHTLGHGFGVSRNDVREIEVLYRILQGITFDSTHFDGGSVIQAQSVKFGRRGFNNVVVHQMWSNV</sequence>
<reference evidence="1" key="2">
    <citation type="submission" date="2021-01" db="EMBL/GenBank/DDBJ databases">
        <authorList>
            <person name="Schikora-Tamarit M.A."/>
        </authorList>
    </citation>
    <scope>NUCLEOTIDE SEQUENCE</scope>
    <source>
        <strain evidence="1">NCAIM Y.01608</strain>
    </source>
</reference>
<evidence type="ECO:0000313" key="2">
    <source>
        <dbReference type="Proteomes" id="UP000788993"/>
    </source>
</evidence>
<comment type="caution">
    <text evidence="1">The sequence shown here is derived from an EMBL/GenBank/DDBJ whole genome shotgun (WGS) entry which is preliminary data.</text>
</comment>
<dbReference type="Proteomes" id="UP000788993">
    <property type="component" value="Unassembled WGS sequence"/>
</dbReference>
<accession>A0A9P8TFA3</accession>
<protein>
    <submittedName>
        <fullName evidence="1">Uncharacterized protein</fullName>
    </submittedName>
</protein>
<dbReference type="AlphaFoldDB" id="A0A9P8TFA3"/>
<reference evidence="1" key="1">
    <citation type="journal article" date="2021" name="Open Biol.">
        <title>Shared evolutionary footprints suggest mitochondrial oxidative damage underlies multiple complex I losses in fungi.</title>
        <authorList>
            <person name="Schikora-Tamarit M.A."/>
            <person name="Marcet-Houben M."/>
            <person name="Nosek J."/>
            <person name="Gabaldon T."/>
        </authorList>
    </citation>
    <scope>NUCLEOTIDE SEQUENCE</scope>
    <source>
        <strain evidence="1">NCAIM Y.01608</strain>
    </source>
</reference>
<evidence type="ECO:0000313" key="1">
    <source>
        <dbReference type="EMBL" id="KAH3677448.1"/>
    </source>
</evidence>